<organism evidence="3 4">
    <name type="scientific">Klebsormidium nitens</name>
    <name type="common">Green alga</name>
    <name type="synonym">Ulothrix nitens</name>
    <dbReference type="NCBI Taxonomy" id="105231"/>
    <lineage>
        <taxon>Eukaryota</taxon>
        <taxon>Viridiplantae</taxon>
        <taxon>Streptophyta</taxon>
        <taxon>Klebsormidiophyceae</taxon>
        <taxon>Klebsormidiales</taxon>
        <taxon>Klebsormidiaceae</taxon>
        <taxon>Klebsormidium</taxon>
    </lineage>
</organism>
<dbReference type="OrthoDB" id="25002at2759"/>
<dbReference type="STRING" id="105231.A0A1Y1IFI6"/>
<dbReference type="SMART" id="SM00450">
    <property type="entry name" value="RHOD"/>
    <property type="match status" value="1"/>
</dbReference>
<evidence type="ECO:0000256" key="1">
    <source>
        <dbReference type="SAM" id="MobiDB-lite"/>
    </source>
</evidence>
<feature type="compositionally biased region" description="Low complexity" evidence="1">
    <location>
        <begin position="219"/>
        <end position="230"/>
    </location>
</feature>
<dbReference type="HAMAP" id="MF_00469">
    <property type="entry name" value="TrhO"/>
    <property type="match status" value="1"/>
</dbReference>
<sequence>MAGVEEGHSQEHPLVYVSFYKFASLPDYEQLRLAIKQRCDEEGVAGGIIVAPEGINGSICGTRAGIDSVLAYLRSDPRFATMRNTEGPGPSEAPPSPSATGAPKATENVKGNGWVGPKGEEWKATPFQRDRVNVKLKKEVIPLGVEVDPMQRVGTYVKPSEWNALLEDPDVVVVDVRNAYETRIGKFRGAVDPRTESFKDFPEWVERNLLEATASGLDRASSGGAASTAGRGEDTEVDLPDQTEEGDTHRLKRGREEESAARVFWDTGDSGEHEAGTGGQRSETAVQNGLSDLSDGDDSIVKSDQGDETTAGVAEPDVRTTADSAKEKKVAMYCTGGIRCEKSTSLLLQMGFKEVYHLEGGILRYLDEVPPEESLWEGECFVFDRRTSVKHGMEPGSYSLCFACKEPISPAQKESPLYITGIQCPLCAHKKTEKQKERDRQRQRQFETYGLIGGALTRSRPPKKAVAGTKREVAETERVGRWVTCGEQDRREH</sequence>
<dbReference type="Pfam" id="PF00581">
    <property type="entry name" value="Rhodanese"/>
    <property type="match status" value="1"/>
</dbReference>
<dbReference type="EMBL" id="DF237361">
    <property type="protein sequence ID" value="GAQ88239.1"/>
    <property type="molecule type" value="Genomic_DNA"/>
</dbReference>
<feature type="region of interest" description="Disordered" evidence="1">
    <location>
        <begin position="215"/>
        <end position="320"/>
    </location>
</feature>
<dbReference type="PANTHER" id="PTHR43268:SF3">
    <property type="entry name" value="RHODANESE-LIKE DOMAIN-CONTAINING PROTEIN 7-RELATED"/>
    <property type="match status" value="1"/>
</dbReference>
<feature type="region of interest" description="Disordered" evidence="1">
    <location>
        <begin position="80"/>
        <end position="122"/>
    </location>
</feature>
<dbReference type="InterPro" id="IPR020936">
    <property type="entry name" value="TrhO"/>
</dbReference>
<reference evidence="3 4" key="1">
    <citation type="journal article" date="2014" name="Nat. Commun.">
        <title>Klebsormidium flaccidum genome reveals primary factors for plant terrestrial adaptation.</title>
        <authorList>
            <person name="Hori K."/>
            <person name="Maruyama F."/>
            <person name="Fujisawa T."/>
            <person name="Togashi T."/>
            <person name="Yamamoto N."/>
            <person name="Seo M."/>
            <person name="Sato S."/>
            <person name="Yamada T."/>
            <person name="Mori H."/>
            <person name="Tajima N."/>
            <person name="Moriyama T."/>
            <person name="Ikeuchi M."/>
            <person name="Watanabe M."/>
            <person name="Wada H."/>
            <person name="Kobayashi K."/>
            <person name="Saito M."/>
            <person name="Masuda T."/>
            <person name="Sasaki-Sekimoto Y."/>
            <person name="Mashiguchi K."/>
            <person name="Awai K."/>
            <person name="Shimojima M."/>
            <person name="Masuda S."/>
            <person name="Iwai M."/>
            <person name="Nobusawa T."/>
            <person name="Narise T."/>
            <person name="Kondo S."/>
            <person name="Saito H."/>
            <person name="Sato R."/>
            <person name="Murakawa M."/>
            <person name="Ihara Y."/>
            <person name="Oshima-Yamada Y."/>
            <person name="Ohtaka K."/>
            <person name="Satoh M."/>
            <person name="Sonobe K."/>
            <person name="Ishii M."/>
            <person name="Ohtani R."/>
            <person name="Kanamori-Sato M."/>
            <person name="Honoki R."/>
            <person name="Miyazaki D."/>
            <person name="Mochizuki H."/>
            <person name="Umetsu J."/>
            <person name="Higashi K."/>
            <person name="Shibata D."/>
            <person name="Kamiya Y."/>
            <person name="Sato N."/>
            <person name="Nakamura Y."/>
            <person name="Tabata S."/>
            <person name="Ida S."/>
            <person name="Kurokawa K."/>
            <person name="Ohta H."/>
        </authorList>
    </citation>
    <scope>NUCLEOTIDE SEQUENCE [LARGE SCALE GENOMIC DNA]</scope>
    <source>
        <strain evidence="3 4">NIES-2285</strain>
    </source>
</reference>
<proteinExistence type="inferred from homology"/>
<keyword evidence="4" id="KW-1185">Reference proteome</keyword>
<dbReference type="Gene3D" id="3.40.250.10">
    <property type="entry name" value="Rhodanese-like domain"/>
    <property type="match status" value="2"/>
</dbReference>
<gene>
    <name evidence="3" type="ORF">KFL_004120060</name>
</gene>
<evidence type="ECO:0000259" key="2">
    <source>
        <dbReference type="PROSITE" id="PS50206"/>
    </source>
</evidence>
<dbReference type="InterPro" id="IPR040503">
    <property type="entry name" value="TRHO_N"/>
</dbReference>
<evidence type="ECO:0000313" key="3">
    <source>
        <dbReference type="EMBL" id="GAQ88239.1"/>
    </source>
</evidence>
<dbReference type="OMA" id="PPHGRGF"/>
<evidence type="ECO:0000313" key="4">
    <source>
        <dbReference type="Proteomes" id="UP000054558"/>
    </source>
</evidence>
<dbReference type="PANTHER" id="PTHR43268">
    <property type="entry name" value="THIOSULFATE SULFURTRANSFERASE/RHODANESE-LIKE DOMAIN-CONTAINING PROTEIN 2"/>
    <property type="match status" value="1"/>
</dbReference>
<dbReference type="Pfam" id="PF17773">
    <property type="entry name" value="UPF0176_N"/>
    <property type="match status" value="1"/>
</dbReference>
<dbReference type="Proteomes" id="UP000054558">
    <property type="component" value="Unassembled WGS sequence"/>
</dbReference>
<dbReference type="AlphaFoldDB" id="A0A1Y1IFI6"/>
<dbReference type="Gene3D" id="3.30.70.100">
    <property type="match status" value="1"/>
</dbReference>
<dbReference type="InterPro" id="IPR036873">
    <property type="entry name" value="Rhodanese-like_dom_sf"/>
</dbReference>
<dbReference type="PROSITE" id="PS50206">
    <property type="entry name" value="RHODANESE_3"/>
    <property type="match status" value="1"/>
</dbReference>
<feature type="domain" description="Rhodanese" evidence="2">
    <location>
        <begin position="167"/>
        <end position="374"/>
    </location>
</feature>
<accession>A0A1Y1IFI6</accession>
<feature type="compositionally biased region" description="Acidic residues" evidence="1">
    <location>
        <begin position="235"/>
        <end position="245"/>
    </location>
</feature>
<protein>
    <submittedName>
        <fullName evidence="3">Rhodanese-like domain containing protein</fullName>
    </submittedName>
</protein>
<name>A0A1Y1IFI6_KLENI</name>
<dbReference type="SUPFAM" id="SSF52821">
    <property type="entry name" value="Rhodanese/Cell cycle control phosphatase"/>
    <property type="match status" value="1"/>
</dbReference>
<dbReference type="InterPro" id="IPR001763">
    <property type="entry name" value="Rhodanese-like_dom"/>
</dbReference>
<feature type="compositionally biased region" description="Basic and acidic residues" evidence="1">
    <location>
        <begin position="246"/>
        <end position="260"/>
    </location>
</feature>